<feature type="domain" description="N-acetyltransferase" evidence="1">
    <location>
        <begin position="1"/>
        <end position="134"/>
    </location>
</feature>
<dbReference type="InterPro" id="IPR016181">
    <property type="entry name" value="Acyl_CoA_acyltransferase"/>
</dbReference>
<protein>
    <recommendedName>
        <fullName evidence="1">N-acetyltransferase domain-containing protein</fullName>
    </recommendedName>
</protein>
<organism evidence="2 3">
    <name type="scientific">Plasmodiophora brassicae</name>
    <name type="common">Clubroot disease agent</name>
    <dbReference type="NCBI Taxonomy" id="37360"/>
    <lineage>
        <taxon>Eukaryota</taxon>
        <taxon>Sar</taxon>
        <taxon>Rhizaria</taxon>
        <taxon>Endomyxa</taxon>
        <taxon>Phytomyxea</taxon>
        <taxon>Plasmodiophorida</taxon>
        <taxon>Plasmodiophoridae</taxon>
        <taxon>Plasmodiophora</taxon>
    </lineage>
</organism>
<evidence type="ECO:0000313" key="2">
    <source>
        <dbReference type="EMBL" id="SPR00440.1"/>
    </source>
</evidence>
<proteinExistence type="predicted"/>
<dbReference type="Gene3D" id="3.40.630.30">
    <property type="match status" value="1"/>
</dbReference>
<evidence type="ECO:0000313" key="3">
    <source>
        <dbReference type="Proteomes" id="UP000290189"/>
    </source>
</evidence>
<dbReference type="EMBL" id="OVEO01000014">
    <property type="protein sequence ID" value="SPR00440.1"/>
    <property type="molecule type" value="Genomic_DNA"/>
</dbReference>
<gene>
    <name evidence="2" type="ORF">PLBR_LOCUS7655</name>
</gene>
<dbReference type="PROSITE" id="PS51186">
    <property type="entry name" value="GNAT"/>
    <property type="match status" value="1"/>
</dbReference>
<dbReference type="Proteomes" id="UP000290189">
    <property type="component" value="Unassembled WGS sequence"/>
</dbReference>
<name>A0A3P3YKZ1_PLABS</name>
<accession>A0A3P3YKZ1</accession>
<sequence>MDVRTITDASDERVAQVLELARDVFQDPSSPILTMEAWRERFRLRGRIHYAHDRRDPGRLQGFVFVHDRGAGVHVWLAGTRAEHRRSGVMSALFDVAESSEPVPVVTVNTYPDRFRHMPRFLDARQYVLQQEVPTDQGRKWCYVKRCPIGRGASSARAIGGPA</sequence>
<dbReference type="GO" id="GO:0016747">
    <property type="term" value="F:acyltransferase activity, transferring groups other than amino-acyl groups"/>
    <property type="evidence" value="ECO:0007669"/>
    <property type="project" value="InterPro"/>
</dbReference>
<dbReference type="SUPFAM" id="SSF55729">
    <property type="entry name" value="Acyl-CoA N-acyltransferases (Nat)"/>
    <property type="match status" value="1"/>
</dbReference>
<dbReference type="InterPro" id="IPR000182">
    <property type="entry name" value="GNAT_dom"/>
</dbReference>
<dbReference type="AlphaFoldDB" id="A0A3P3YKZ1"/>
<keyword evidence="2" id="KW-0496">Mitochondrion</keyword>
<geneLocation type="mitochondrion" evidence="2"/>
<evidence type="ECO:0000259" key="1">
    <source>
        <dbReference type="PROSITE" id="PS51186"/>
    </source>
</evidence>
<reference evidence="2 3" key="1">
    <citation type="submission" date="2018-03" db="EMBL/GenBank/DDBJ databases">
        <authorList>
            <person name="Fogelqvist J."/>
        </authorList>
    </citation>
    <scope>NUCLEOTIDE SEQUENCE [LARGE SCALE GENOMIC DNA]</scope>
</reference>